<dbReference type="InterPro" id="IPR036397">
    <property type="entry name" value="RNaseH_sf"/>
</dbReference>
<evidence type="ECO:0008006" key="6">
    <source>
        <dbReference type="Google" id="ProtNLM"/>
    </source>
</evidence>
<dbReference type="EMBL" id="PDNA01000016">
    <property type="protein sequence ID" value="PGH26483.1"/>
    <property type="molecule type" value="Genomic_DNA"/>
</dbReference>
<reference evidence="4 5" key="1">
    <citation type="submission" date="2017-10" db="EMBL/GenBank/DDBJ databases">
        <title>Comparative genomics in systemic dimorphic fungi from Ajellomycetaceae.</title>
        <authorList>
            <person name="Munoz J.F."/>
            <person name="Mcewen J.G."/>
            <person name="Clay O.K."/>
            <person name="Cuomo C.A."/>
        </authorList>
    </citation>
    <scope>NUCLEOTIDE SEQUENCE [LARGE SCALE GENOMIC DNA]</scope>
    <source>
        <strain evidence="4 5">UAMH7299</strain>
    </source>
</reference>
<evidence type="ECO:0000256" key="1">
    <source>
        <dbReference type="SAM" id="MobiDB-lite"/>
    </source>
</evidence>
<dbReference type="InterPro" id="IPR045246">
    <property type="entry name" value="Piwi_ago-like"/>
</dbReference>
<proteinExistence type="predicted"/>
<organism evidence="4 5">
    <name type="scientific">Polytolypa hystricis (strain UAMH7299)</name>
    <dbReference type="NCBI Taxonomy" id="1447883"/>
    <lineage>
        <taxon>Eukaryota</taxon>
        <taxon>Fungi</taxon>
        <taxon>Dikarya</taxon>
        <taxon>Ascomycota</taxon>
        <taxon>Pezizomycotina</taxon>
        <taxon>Eurotiomycetes</taxon>
        <taxon>Eurotiomycetidae</taxon>
        <taxon>Onygenales</taxon>
        <taxon>Onygenales incertae sedis</taxon>
        <taxon>Polytolypa</taxon>
    </lineage>
</organism>
<dbReference type="STRING" id="1447883.A0A2B7YZT9"/>
<accession>A0A2B7YZT9</accession>
<dbReference type="OrthoDB" id="10252740at2759"/>
<dbReference type="PROSITE" id="PS50822">
    <property type="entry name" value="PIWI"/>
    <property type="match status" value="1"/>
</dbReference>
<dbReference type="Gene3D" id="3.30.420.10">
    <property type="entry name" value="Ribonuclease H-like superfamily/Ribonuclease H"/>
    <property type="match status" value="1"/>
</dbReference>
<dbReference type="SMART" id="SM00950">
    <property type="entry name" value="Piwi"/>
    <property type="match status" value="1"/>
</dbReference>
<dbReference type="CDD" id="cd02846">
    <property type="entry name" value="PAZ_argonaute_like"/>
    <property type="match status" value="1"/>
</dbReference>
<dbReference type="Pfam" id="PF02170">
    <property type="entry name" value="PAZ"/>
    <property type="match status" value="1"/>
</dbReference>
<sequence>MSNQPRGGRGLFQNDDRRRGPSTRGASHGGGRGGGRGRGSTPNSATLGSGWTNNNPGSPIFRGDNAHPNPSVEVTQLEDEIIQDRASGLGIEKLSLRDNQLELPARPDYGKEGELLKLWVNYYQIKVLDQKLVLRQYIATIDGAERLSIRCKRRIFAILVEHPPFPIATNYVDKIISPNELPLSGPIKVAYSEEDGGGRNSTTYSVQLRFDKAFHLGDLIADLKSPQPTYNKDEKNEAIQALNMVLAHYPNTNKVQPVGQSKHFQVDGQARELGGGLVGLRGFFHSVRSSTGRLLLNLNVSTGAFYNAGSLLELVKKFNVPQPDGPFALERFLRKLRVRTTHLKTPQVKTISSLAMIQGHLGHPENVMFLWDQAPGGSKQVSVADYFRQVYNKELLSNQIVVNVGTQKRPTFLPAEVCEVIPGQSARQKLSSNQTTAMITLACRAPNINANDIQNQGLRLMGITPAPAANGPTQFHLLPSGNMLAVDGRRLKNPELTYGGGGKVSPPKGYWNLKSLKFTKPSPIAPKKVGFLMIAKSNRSLANKKEADDFMRDLRGALITYGISWPRDFSRYYVASDEESISKTLKKAEKDGIQFLIVFLPNQDAEIYSHLKFHADFENGIHTLCVARIPNGNGAPGHLANLALKINLKLGGVNHRIISDALPQHTMYVGIDVTHPTGTESVPEAPSIAGVVANTNDELGQWPASIHIQGHRVEIVEYLEQMLGERLDAWLNQKNLPERLIVYRDGVSESQYEQVLTDELAAIKKCVERKYSGRTLPKITLIIVGKRHHTRFYPSDRQNADRGGNVLPGTVVDRGCTMERSFDFFMVAHEGIQGTSRPAHYVVLYDENDCTADKLQKLTYYLCYLFGRSARSVSIVPPAYYADIVCERARCYLYDALHRGYPGAPAFDPTKARWLRGVHDKLQKSMFYI</sequence>
<name>A0A2B7YZT9_POLH7</name>
<feature type="region of interest" description="Disordered" evidence="1">
    <location>
        <begin position="1"/>
        <end position="71"/>
    </location>
</feature>
<protein>
    <recommendedName>
        <fullName evidence="6">Piwi domain-containing protein</fullName>
    </recommendedName>
</protein>
<dbReference type="Gene3D" id="2.170.260.10">
    <property type="entry name" value="paz domain"/>
    <property type="match status" value="1"/>
</dbReference>
<evidence type="ECO:0000313" key="5">
    <source>
        <dbReference type="Proteomes" id="UP000224634"/>
    </source>
</evidence>
<dbReference type="SUPFAM" id="SSF53098">
    <property type="entry name" value="Ribonuclease H-like"/>
    <property type="match status" value="1"/>
</dbReference>
<dbReference type="CDD" id="cd04657">
    <property type="entry name" value="Piwi_ago-like"/>
    <property type="match status" value="1"/>
</dbReference>
<dbReference type="Proteomes" id="UP000224634">
    <property type="component" value="Unassembled WGS sequence"/>
</dbReference>
<dbReference type="InterPro" id="IPR003165">
    <property type="entry name" value="Piwi"/>
</dbReference>
<dbReference type="SMART" id="SM01163">
    <property type="entry name" value="DUF1785"/>
    <property type="match status" value="1"/>
</dbReference>
<keyword evidence="5" id="KW-1185">Reference proteome</keyword>
<dbReference type="Gene3D" id="3.40.50.2300">
    <property type="match status" value="1"/>
</dbReference>
<dbReference type="SUPFAM" id="SSF101690">
    <property type="entry name" value="PAZ domain"/>
    <property type="match status" value="1"/>
</dbReference>
<dbReference type="Pfam" id="PF02171">
    <property type="entry name" value="Piwi"/>
    <property type="match status" value="1"/>
</dbReference>
<dbReference type="InterPro" id="IPR012337">
    <property type="entry name" value="RNaseH-like_sf"/>
</dbReference>
<feature type="compositionally biased region" description="Polar residues" evidence="1">
    <location>
        <begin position="40"/>
        <end position="57"/>
    </location>
</feature>
<dbReference type="InterPro" id="IPR014811">
    <property type="entry name" value="ArgoL1"/>
</dbReference>
<dbReference type="PANTHER" id="PTHR22891">
    <property type="entry name" value="EUKARYOTIC TRANSLATION INITIATION FACTOR 2C"/>
    <property type="match status" value="1"/>
</dbReference>
<dbReference type="InterPro" id="IPR003100">
    <property type="entry name" value="PAZ_dom"/>
</dbReference>
<gene>
    <name evidence="4" type="ORF">AJ80_01797</name>
</gene>
<dbReference type="Pfam" id="PF08699">
    <property type="entry name" value="ArgoL1"/>
    <property type="match status" value="1"/>
</dbReference>
<evidence type="ECO:0000259" key="2">
    <source>
        <dbReference type="PROSITE" id="PS50821"/>
    </source>
</evidence>
<dbReference type="InterPro" id="IPR036085">
    <property type="entry name" value="PAZ_dom_sf"/>
</dbReference>
<dbReference type="InterPro" id="IPR032474">
    <property type="entry name" value="Argonaute_N"/>
</dbReference>
<dbReference type="Pfam" id="PF16486">
    <property type="entry name" value="ArgoN"/>
    <property type="match status" value="1"/>
</dbReference>
<feature type="domain" description="PAZ" evidence="2">
    <location>
        <begin position="310"/>
        <end position="422"/>
    </location>
</feature>
<comment type="caution">
    <text evidence="4">The sequence shown here is derived from an EMBL/GenBank/DDBJ whole genome shotgun (WGS) entry which is preliminary data.</text>
</comment>
<feature type="compositionally biased region" description="Gly residues" evidence="1">
    <location>
        <begin position="27"/>
        <end position="38"/>
    </location>
</feature>
<evidence type="ECO:0000313" key="4">
    <source>
        <dbReference type="EMBL" id="PGH26483.1"/>
    </source>
</evidence>
<feature type="domain" description="Piwi" evidence="3">
    <location>
        <begin position="595"/>
        <end position="894"/>
    </location>
</feature>
<dbReference type="GO" id="GO:0003723">
    <property type="term" value="F:RNA binding"/>
    <property type="evidence" value="ECO:0007669"/>
    <property type="project" value="InterPro"/>
</dbReference>
<evidence type="ECO:0000259" key="3">
    <source>
        <dbReference type="PROSITE" id="PS50822"/>
    </source>
</evidence>
<dbReference type="AlphaFoldDB" id="A0A2B7YZT9"/>
<dbReference type="PROSITE" id="PS50821">
    <property type="entry name" value="PAZ"/>
    <property type="match status" value="1"/>
</dbReference>